<organism evidence="1 2">
    <name type="scientific">Neophaeococcomyces mojaviensis</name>
    <dbReference type="NCBI Taxonomy" id="3383035"/>
    <lineage>
        <taxon>Eukaryota</taxon>
        <taxon>Fungi</taxon>
        <taxon>Dikarya</taxon>
        <taxon>Ascomycota</taxon>
        <taxon>Pezizomycotina</taxon>
        <taxon>Eurotiomycetes</taxon>
        <taxon>Chaetothyriomycetidae</taxon>
        <taxon>Chaetothyriales</taxon>
        <taxon>Chaetothyriales incertae sedis</taxon>
        <taxon>Neophaeococcomyces</taxon>
    </lineage>
</organism>
<keyword evidence="2" id="KW-1185">Reference proteome</keyword>
<dbReference type="EMBL" id="JAPDRQ010000015">
    <property type="protein sequence ID" value="KAJ9662505.1"/>
    <property type="molecule type" value="Genomic_DNA"/>
</dbReference>
<accession>A0ACC3AHC9</accession>
<proteinExistence type="predicted"/>
<sequence length="975" mass="104624">MYRIGCDVGGTNTDAAILDITQLEESSKGVLATCKTPTTSNVTDGIRAAIEEVVVKSQVDRGKVLNVAIGTTHFVNAVVEKDASRLERVAVIRLCGPYTRSNPPFCDFPYALRDVIEGPYYYLDGGLEVDGREITVLNTQQIRETTDTIVRLGIQAVAIVGVFSALDHQGLHEERCRQLMLEAYPHLSIAMSHSIGGPGLLARENATILNAAILRFAKRTIRGFRQAITEIGLTCPLFLTQNDDICKWANEQFNGSGFLHGNSSMKDLRDKQVLVVDIGGTTTDVCALLPSGFPRKAANFVEVANVRTAFAMPEVHSIGLGGGSRVRVDDSGRVSIGPDSVGYKLTKEALVFGGSTMTATDIVVAAGAAKIGDPTKVKHIPEDVVSAAIAQMRRLLELATDKMKVSAAPAFVLLVGGGSVVFPKNMSMEHVEPQNHDSANAVGAAIAKIAGDVDIIEVLAGRDEDEVVEAARQKAIDSAVANGADPELIELAGITKIPLLYVNNKATRLIVKVVGPLRTSGNSHAAIPSDRELEDDTSEPQPVVRRDTMAKESPGQEGNMAQPSLGVNIERYRPDVRREIWHISPVDVEIIAIGCGILGTGGGGSPYNMALYVLDIIRREGSGKIRVVSLEALGDDDICVDGSGYGAPSVSDERVSSGTEVPAAIREINGMLGHRDFQGVVAAEIGGGNGLVTFPISAKFDRPIVDCDFMGRAYPTVEHCTPYVYGEPVMPVCVADAKGNVGIVARAENNTKLEGMLRTMCVELGNAVAVAGRPLSGKAIKDFAIPNTLSQAWYLGRAVLLARQKKIDFVEAIGDVSPVKLLYTGKIVDVSRDLSRGYTVGQCVIAPLSIDEQENLGETLETETRNLNVTFQNEYLIAYYEGAGKAEKELVCVVPDLISLLGSNGEALGSPDLRYGLQVRVIAMPAHPLWTESKEALKIGGPEFFQLGVQWKSIGEYRRPRSVIEEFNQDETTPP</sequence>
<protein>
    <submittedName>
        <fullName evidence="1">Uncharacterized protein</fullName>
    </submittedName>
</protein>
<evidence type="ECO:0000313" key="2">
    <source>
        <dbReference type="Proteomes" id="UP001172386"/>
    </source>
</evidence>
<reference evidence="1" key="1">
    <citation type="submission" date="2022-10" db="EMBL/GenBank/DDBJ databases">
        <title>Culturing micro-colonial fungi from biological soil crusts in the Mojave desert and describing Neophaeococcomyces mojavensis, and introducing the new genera and species Taxawa tesnikishii.</title>
        <authorList>
            <person name="Kurbessoian T."/>
            <person name="Stajich J.E."/>
        </authorList>
    </citation>
    <scope>NUCLEOTIDE SEQUENCE</scope>
    <source>
        <strain evidence="1">JES_112</strain>
    </source>
</reference>
<comment type="caution">
    <text evidence="1">The sequence shown here is derived from an EMBL/GenBank/DDBJ whole genome shotgun (WGS) entry which is preliminary data.</text>
</comment>
<name>A0ACC3AHC9_9EURO</name>
<evidence type="ECO:0000313" key="1">
    <source>
        <dbReference type="EMBL" id="KAJ9662505.1"/>
    </source>
</evidence>
<dbReference type="Proteomes" id="UP001172386">
    <property type="component" value="Unassembled WGS sequence"/>
</dbReference>
<gene>
    <name evidence="1" type="ORF">H2198_001394</name>
</gene>